<keyword evidence="6" id="KW-0068">Autocatalytic cleavage</keyword>
<dbReference type="OrthoDB" id="6357689at2759"/>
<feature type="compositionally biased region" description="Polar residues" evidence="12">
    <location>
        <begin position="469"/>
        <end position="485"/>
    </location>
</feature>
<feature type="compositionally biased region" description="Polar residues" evidence="12">
    <location>
        <begin position="48"/>
        <end position="65"/>
    </location>
</feature>
<evidence type="ECO:0000256" key="1">
    <source>
        <dbReference type="ARBA" id="ARBA00004567"/>
    </source>
</evidence>
<feature type="region of interest" description="Disordered" evidence="12">
    <location>
        <begin position="468"/>
        <end position="491"/>
    </location>
</feature>
<dbReference type="Gene3D" id="1.25.40.690">
    <property type="match status" value="1"/>
</dbReference>
<dbReference type="FunFam" id="3.30.1610.10:FF:000001">
    <property type="entry name" value="Nuclear pore complex protein Nup98-Nup96"/>
    <property type="match status" value="1"/>
</dbReference>
<gene>
    <name evidence="13" type="ORF">LSAA_6731</name>
</gene>
<accession>A0A7R8H4T1</accession>
<dbReference type="GO" id="GO:0017056">
    <property type="term" value="F:structural constituent of nuclear pore"/>
    <property type="evidence" value="ECO:0007669"/>
    <property type="project" value="InterPro"/>
</dbReference>
<dbReference type="SUPFAM" id="SSF82215">
    <property type="entry name" value="C-terminal autoproteolytic domain of nucleoporin nup98"/>
    <property type="match status" value="1"/>
</dbReference>
<evidence type="ECO:0000256" key="4">
    <source>
        <dbReference type="ARBA" id="ARBA00013472"/>
    </source>
</evidence>
<dbReference type="GO" id="GO:0034398">
    <property type="term" value="P:telomere tethering at nuclear periphery"/>
    <property type="evidence" value="ECO:0007669"/>
    <property type="project" value="TreeGrafter"/>
</dbReference>
<evidence type="ECO:0000256" key="9">
    <source>
        <dbReference type="ARBA" id="ARBA00023010"/>
    </source>
</evidence>
<dbReference type="GO" id="GO:0006606">
    <property type="term" value="P:protein import into nucleus"/>
    <property type="evidence" value="ECO:0007669"/>
    <property type="project" value="TreeGrafter"/>
</dbReference>
<dbReference type="PROSITE" id="PS51434">
    <property type="entry name" value="NUP_C"/>
    <property type="match status" value="1"/>
</dbReference>
<feature type="region of interest" description="Disordered" evidence="12">
    <location>
        <begin position="416"/>
        <end position="446"/>
    </location>
</feature>
<evidence type="ECO:0000256" key="2">
    <source>
        <dbReference type="ARBA" id="ARBA00004620"/>
    </source>
</evidence>
<evidence type="ECO:0000256" key="6">
    <source>
        <dbReference type="ARBA" id="ARBA00022813"/>
    </source>
</evidence>
<feature type="compositionally biased region" description="Polar residues" evidence="12">
    <location>
        <begin position="423"/>
        <end position="434"/>
    </location>
</feature>
<evidence type="ECO:0000313" key="14">
    <source>
        <dbReference type="Proteomes" id="UP000675881"/>
    </source>
</evidence>
<feature type="region of interest" description="Disordered" evidence="12">
    <location>
        <begin position="551"/>
        <end position="580"/>
    </location>
</feature>
<keyword evidence="5" id="KW-0813">Transport</keyword>
<protein>
    <recommendedName>
        <fullName evidence="4">Nuclear pore complex protein Nup98-Nup96</fullName>
    </recommendedName>
</protein>
<feature type="compositionally biased region" description="Low complexity" evidence="12">
    <location>
        <begin position="66"/>
        <end position="80"/>
    </location>
</feature>
<feature type="compositionally biased region" description="Polar residues" evidence="12">
    <location>
        <begin position="86"/>
        <end position="95"/>
    </location>
</feature>
<keyword evidence="8" id="KW-0653">Protein transport</keyword>
<comment type="similarity">
    <text evidence="3">Belongs to the nucleoporin GLFG family.</text>
</comment>
<dbReference type="InterPro" id="IPR021967">
    <property type="entry name" value="Nup98_C"/>
</dbReference>
<dbReference type="GO" id="GO:0051028">
    <property type="term" value="P:mRNA transport"/>
    <property type="evidence" value="ECO:0007669"/>
    <property type="project" value="UniProtKB-KW"/>
</dbReference>
<feature type="region of interest" description="Disordered" evidence="12">
    <location>
        <begin position="22"/>
        <end position="95"/>
    </location>
</feature>
<keyword evidence="10" id="KW-0906">Nuclear pore complex</keyword>
<dbReference type="Gene3D" id="1.10.10.2360">
    <property type="match status" value="1"/>
</dbReference>
<feature type="compositionally biased region" description="Low complexity" evidence="12">
    <location>
        <begin position="27"/>
        <end position="47"/>
    </location>
</feature>
<evidence type="ECO:0000256" key="5">
    <source>
        <dbReference type="ARBA" id="ARBA00022448"/>
    </source>
</evidence>
<sequence length="1540" mass="166747">MKDYEAKSLEELRFEDYAAGRKGAAGGAAPAMGLFGQQQQPQQQPQQNATPLFGSQATTQSSLFGQQQQQQQQQTQQQQQNKPLFGSTNTAGFGANNTFGASNTFGQTNATAAGGLFKPPNAFGSTTSASTGFGFNTTTSTSGGTLFGQQNKPAFGQPAQGGGLFSNTAGGFGTPAVPLQQQQQQTGMFGQMGVKPAGFGTPSTGFGAAGTASSGFGGFGATSTPSTAFGQGAKPAFGFGATATPVASSATAPAFGFGAATSAATGGGLFSQKPGGGSTFSFGAGQPTTTGFGAGTNAFGSSAGGLFGNTQNKPGGLFGSTPSVGTGTAFGATSGFGGTSSFNLGGAPGTAFGGLGTNPGVGGMQPFGANMANGGVGAGMNQAPSNIIHQSLASLSANPYGENSLFKTMLQTSGKREEIIKPSNPSTQKTINSESAHHKLSPHRNVKAKAKPLLGSGNKSSIFLKPKNASLNTPQHSNIAASTNDGGEDENGLSLTMPLSKSSQEASFAMSPIVSNSNNVSIVDESFTALNTRNKNRKNLDASVFEDVAGNSVPTSVTTDDEGFARDGSPQGQDSSPHPAGIVLNRNGYYTIPAMSELGSLVDGDGNCFIEGFTIGRNGYGNIYFPGVMNIVGMNFDEIVFIRHKEVTVYPDDEKKPALGDGLNRKAQVTLDKVWPIDKAKRQPISDPNRLLAMNYEDRLEKASIKLDARFVEYRPETGSWVFKVDHFSKYGLDDSDEEDNAPPLIVKTSIDPNKKLKTLQLELRDQGSNLNTNGNNKMVANLNEANLIRNNELSIDEEIMKRHTSTSILDDGLNISKNNGVSPNHKDGLVSPMSQQLVTINAQNDKVQMMKASLFDEDDEEDIDTEMMPLETANESLQPKSRPIILEQRTPSEVAPPLSHSMIARGLGGLTKGYDNFVTLPSSGSSDRCKTIVPKFYNKVPLSDSLLLEKYFIADTGSFMNRSFRCGWGPEWKIVNCGSSLDSIQASLDSVHAPFDVTVERFSNLFKRNEEVIKCLESWLSTSLENSEIFYGENGIPFFTSVDGVDTLNSYVKEANAQFDSYDSASSEFAKELKQAKEVWSLCEALWGDLDENMNELDSDSHKITMQRRQALSRWLELAISSEKKDLLEDKMDTCTKDTSSMGRILNLLTANKIIEACDQCHEDGNHFSALLMSQFGGGVAGSLVFNQMDRWQEAHTDRFIEKDMLRFFALVAGNPYWPASDGKTINTCEDLDWKCAFSYHLWYLLFSGHTEFGVYASAPFPQYSGVDDGSAYDIAYHLLRLYCDRSHSLESLLSPITHSKDPLDFRLSWFINQALISLGYKHLNTIRQDDLTASFASQLENLSLWEWSVFVLLHLSHGPKRESLIKDVICRGIRSCKDLDSKEEFLKEKLSIPTEWIADGKANWAAANCQFMDQSWYLLKAKRWNLAHEVLDELAENDPDTHVTGWGLSGQIFFDFINVDRDVNILKEKRDDSSITFFIEKLKPKVISLCSRISKLRTETAKERLCQSENCQTNGLFNESSSHSGFFEWWGNFEGHGL</sequence>
<name>A0A7R8H4T1_LEPSM</name>
<dbReference type="InterPro" id="IPR036903">
    <property type="entry name" value="Nup98_auto-Pept-S59_dom_sf"/>
</dbReference>
<dbReference type="Proteomes" id="UP000675881">
    <property type="component" value="Chromosome 2"/>
</dbReference>
<evidence type="ECO:0000256" key="3">
    <source>
        <dbReference type="ARBA" id="ARBA00008926"/>
    </source>
</evidence>
<reference evidence="13" key="1">
    <citation type="submission" date="2021-02" db="EMBL/GenBank/DDBJ databases">
        <authorList>
            <person name="Bekaert M."/>
        </authorList>
    </citation>
    <scope>NUCLEOTIDE SEQUENCE</scope>
    <source>
        <strain evidence="13">IoA-00</strain>
    </source>
</reference>
<dbReference type="InterPro" id="IPR037665">
    <property type="entry name" value="Nucleoporin_S59-like"/>
</dbReference>
<dbReference type="GO" id="GO:0006405">
    <property type="term" value="P:RNA export from nucleus"/>
    <property type="evidence" value="ECO:0007669"/>
    <property type="project" value="TreeGrafter"/>
</dbReference>
<dbReference type="EMBL" id="HG994581">
    <property type="protein sequence ID" value="CAF2865428.1"/>
    <property type="molecule type" value="Genomic_DNA"/>
</dbReference>
<dbReference type="Pfam" id="PF12110">
    <property type="entry name" value="Nup96"/>
    <property type="match status" value="1"/>
</dbReference>
<evidence type="ECO:0000256" key="10">
    <source>
        <dbReference type="ARBA" id="ARBA00023132"/>
    </source>
</evidence>
<keyword evidence="11" id="KW-0539">Nucleus</keyword>
<keyword evidence="7" id="KW-0509">mRNA transport</keyword>
<proteinExistence type="inferred from homology"/>
<keyword evidence="9" id="KW-0811">Translocation</keyword>
<dbReference type="Gene3D" id="3.30.1610.10">
    <property type="entry name" value="Peptidase S59, nucleoporin"/>
    <property type="match status" value="1"/>
</dbReference>
<dbReference type="Pfam" id="PF04096">
    <property type="entry name" value="Nucleoporin2"/>
    <property type="match status" value="1"/>
</dbReference>
<dbReference type="GO" id="GO:0031965">
    <property type="term" value="C:nuclear membrane"/>
    <property type="evidence" value="ECO:0007669"/>
    <property type="project" value="UniProtKB-SubCell"/>
</dbReference>
<dbReference type="GO" id="GO:0044614">
    <property type="term" value="C:nuclear pore cytoplasmic filaments"/>
    <property type="evidence" value="ECO:0007669"/>
    <property type="project" value="TreeGrafter"/>
</dbReference>
<evidence type="ECO:0000256" key="11">
    <source>
        <dbReference type="ARBA" id="ARBA00023242"/>
    </source>
</evidence>
<feature type="region of interest" description="Disordered" evidence="12">
    <location>
        <begin position="144"/>
        <end position="175"/>
    </location>
</feature>
<evidence type="ECO:0000256" key="7">
    <source>
        <dbReference type="ARBA" id="ARBA00022816"/>
    </source>
</evidence>
<evidence type="ECO:0000256" key="12">
    <source>
        <dbReference type="SAM" id="MobiDB-lite"/>
    </source>
</evidence>
<dbReference type="PANTHER" id="PTHR23198:SF6">
    <property type="entry name" value="NUCLEAR PORE COMPLEX PROTEIN NUP98-NUP96"/>
    <property type="match status" value="1"/>
</dbReference>
<dbReference type="GO" id="GO:0008139">
    <property type="term" value="F:nuclear localization sequence binding"/>
    <property type="evidence" value="ECO:0007669"/>
    <property type="project" value="TreeGrafter"/>
</dbReference>
<comment type="subcellular location">
    <subcellularLocation>
        <location evidence="2">Nucleus membrane</location>
        <topology evidence="2">Peripheral membrane protein</topology>
        <orientation evidence="2">Nucleoplasmic side</orientation>
    </subcellularLocation>
    <subcellularLocation>
        <location evidence="1">Nucleus</location>
        <location evidence="1">Nuclear pore complex</location>
    </subcellularLocation>
</comment>
<keyword evidence="14" id="KW-1185">Reference proteome</keyword>
<dbReference type="InterPro" id="IPR007230">
    <property type="entry name" value="Nup98_auto-Pept-S59_dom"/>
</dbReference>
<dbReference type="GO" id="GO:0003723">
    <property type="term" value="F:RNA binding"/>
    <property type="evidence" value="ECO:0007669"/>
    <property type="project" value="TreeGrafter"/>
</dbReference>
<organism evidence="13 14">
    <name type="scientific">Lepeophtheirus salmonis</name>
    <name type="common">Salmon louse</name>
    <name type="synonym">Caligus salmonis</name>
    <dbReference type="NCBI Taxonomy" id="72036"/>
    <lineage>
        <taxon>Eukaryota</taxon>
        <taxon>Metazoa</taxon>
        <taxon>Ecdysozoa</taxon>
        <taxon>Arthropoda</taxon>
        <taxon>Crustacea</taxon>
        <taxon>Multicrustacea</taxon>
        <taxon>Hexanauplia</taxon>
        <taxon>Copepoda</taxon>
        <taxon>Siphonostomatoida</taxon>
        <taxon>Caligidae</taxon>
        <taxon>Lepeophtheirus</taxon>
    </lineage>
</organism>
<evidence type="ECO:0000256" key="8">
    <source>
        <dbReference type="ARBA" id="ARBA00022927"/>
    </source>
</evidence>
<evidence type="ECO:0000313" key="13">
    <source>
        <dbReference type="EMBL" id="CAF2865428.1"/>
    </source>
</evidence>
<dbReference type="PANTHER" id="PTHR23198">
    <property type="entry name" value="NUCLEOPORIN"/>
    <property type="match status" value="1"/>
</dbReference>
<dbReference type="GO" id="GO:0000973">
    <property type="term" value="P:post-transcriptional tethering of RNA polymerase II gene DNA at nuclear periphery"/>
    <property type="evidence" value="ECO:0007669"/>
    <property type="project" value="TreeGrafter"/>
</dbReference>